<accession>A0ABQ9XCC6</accession>
<dbReference type="Proteomes" id="UP001281761">
    <property type="component" value="Unassembled WGS sequence"/>
</dbReference>
<evidence type="ECO:0000313" key="3">
    <source>
        <dbReference type="EMBL" id="KAK2947936.1"/>
    </source>
</evidence>
<comment type="caution">
    <text evidence="3">The sequence shown here is derived from an EMBL/GenBank/DDBJ whole genome shotgun (WGS) entry which is preliminary data.</text>
</comment>
<evidence type="ECO:0000256" key="1">
    <source>
        <dbReference type="SAM" id="MobiDB-lite"/>
    </source>
</evidence>
<name>A0ABQ9XCC6_9EUKA</name>
<sequence>MKTEIEFVEGKVTLSSSSPWLTLDLSSSYSITSIVGIVPSSSSSLSNDLIFPLTKWSFNLDSNPPFYSFTTPDTPVVPPPDPPVVPPPEDPPTLTLAKAHLVSKDEPLAFVALVLSADVTGSFDIVVEERGKDVTITVEFEEFSAMGESSDFVVVGDDRILTHDTTYTIKSILPTPGTDSVIVLMNDTITFHIPKSSYDPKKSKISPETKKLLSWLVPLVVSLLVALIVVIVLVILLRRRLVKSEAKHKEMEEQTDERLDEKMEVEAVAADNTNAMIPPQAISHSNFGPDDSLLPTEVGQQQSSKGARLASWLR</sequence>
<reference evidence="3 4" key="1">
    <citation type="journal article" date="2022" name="bioRxiv">
        <title>Genomics of Preaxostyla Flagellates Illuminates Evolutionary Transitions and the Path Towards Mitochondrial Loss.</title>
        <authorList>
            <person name="Novak L.V.F."/>
            <person name="Treitli S.C."/>
            <person name="Pyrih J."/>
            <person name="Halakuc P."/>
            <person name="Pipaliya S.V."/>
            <person name="Vacek V."/>
            <person name="Brzon O."/>
            <person name="Soukal P."/>
            <person name="Eme L."/>
            <person name="Dacks J.B."/>
            <person name="Karnkowska A."/>
            <person name="Elias M."/>
            <person name="Hampl V."/>
        </authorList>
    </citation>
    <scope>NUCLEOTIDE SEQUENCE [LARGE SCALE GENOMIC DNA]</scope>
    <source>
        <strain evidence="3">NAU3</strain>
        <tissue evidence="3">Gut</tissue>
    </source>
</reference>
<dbReference type="EMBL" id="JARBJD010000188">
    <property type="protein sequence ID" value="KAK2947936.1"/>
    <property type="molecule type" value="Genomic_DNA"/>
</dbReference>
<keyword evidence="2" id="KW-1133">Transmembrane helix</keyword>
<keyword evidence="4" id="KW-1185">Reference proteome</keyword>
<feature type="transmembrane region" description="Helical" evidence="2">
    <location>
        <begin position="212"/>
        <end position="237"/>
    </location>
</feature>
<keyword evidence="2" id="KW-0472">Membrane</keyword>
<keyword evidence="2" id="KW-0812">Transmembrane</keyword>
<evidence type="ECO:0000313" key="4">
    <source>
        <dbReference type="Proteomes" id="UP001281761"/>
    </source>
</evidence>
<evidence type="ECO:0000256" key="2">
    <source>
        <dbReference type="SAM" id="Phobius"/>
    </source>
</evidence>
<gene>
    <name evidence="3" type="ORF">BLNAU_17163</name>
</gene>
<proteinExistence type="predicted"/>
<protein>
    <submittedName>
        <fullName evidence="3">Uncharacterized protein</fullName>
    </submittedName>
</protein>
<organism evidence="3 4">
    <name type="scientific">Blattamonas nauphoetae</name>
    <dbReference type="NCBI Taxonomy" id="2049346"/>
    <lineage>
        <taxon>Eukaryota</taxon>
        <taxon>Metamonada</taxon>
        <taxon>Preaxostyla</taxon>
        <taxon>Oxymonadida</taxon>
        <taxon>Blattamonas</taxon>
    </lineage>
</organism>
<feature type="region of interest" description="Disordered" evidence="1">
    <location>
        <begin position="288"/>
        <end position="314"/>
    </location>
</feature>